<evidence type="ECO:0000256" key="1">
    <source>
        <dbReference type="ARBA" id="ARBA00022723"/>
    </source>
</evidence>
<dbReference type="SMART" id="SM00980">
    <property type="entry name" value="THAP"/>
    <property type="match status" value="1"/>
</dbReference>
<dbReference type="GO" id="GO:0043565">
    <property type="term" value="F:sequence-specific DNA binding"/>
    <property type="evidence" value="ECO:0007669"/>
    <property type="project" value="InterPro"/>
</dbReference>
<feature type="region of interest" description="Disordered" evidence="5">
    <location>
        <begin position="238"/>
        <end position="274"/>
    </location>
</feature>
<evidence type="ECO:0000256" key="4">
    <source>
        <dbReference type="ARBA" id="ARBA00023125"/>
    </source>
</evidence>
<protein>
    <submittedName>
        <fullName evidence="6">Uncharacterized protein</fullName>
    </submittedName>
</protein>
<sequence>MGGCRCSFRDCENGTASRKELHYFRFPVRDPERLKEWARLANRMEFLELPKDKLVNKVVCQEHFERNMFMNYLCDKLSRLAIPRLMPQPDSSVLNVDTGDILWMEEDNGAIESEADACNQSAVLYPSPSPSQKSQLNIESIEALQNWKEPSPEPSRKKIKILNSESLVFGKSETPHKVIRFTASPNNSDLLLRKVPRVAELRKVCPPQLKLAGTTQIDLQHDSETHTLLEIEEDENMETTAYEQSKTQSVSPLTPGTGNTIATSKSSATPSAPKPVPVIDPVLVEKLKQSNSEIAQLKQMVQELLDRPPPKPQQVNVVQPSAVAQKVVMEKGPQLTKAQLFSSIKRYLNPTMVTLLRMELFSGSAERQWKPDEKSLAVDLLDIDEKVYDHFTEEFRFRLPPKAQVKEWKESGEIDADDAC</sequence>
<organism evidence="6">
    <name type="scientific">Anopheles atroparvus</name>
    <name type="common">European mosquito</name>
    <dbReference type="NCBI Taxonomy" id="41427"/>
    <lineage>
        <taxon>Eukaryota</taxon>
        <taxon>Metazoa</taxon>
        <taxon>Ecdysozoa</taxon>
        <taxon>Arthropoda</taxon>
        <taxon>Hexapoda</taxon>
        <taxon>Insecta</taxon>
        <taxon>Pterygota</taxon>
        <taxon>Neoptera</taxon>
        <taxon>Endopterygota</taxon>
        <taxon>Diptera</taxon>
        <taxon>Nematocera</taxon>
        <taxon>Culicoidea</taxon>
        <taxon>Culicidae</taxon>
        <taxon>Anophelinae</taxon>
        <taxon>Anopheles</taxon>
    </lineage>
</organism>
<feature type="compositionally biased region" description="Polar residues" evidence="5">
    <location>
        <begin position="238"/>
        <end position="262"/>
    </location>
</feature>
<name>A0A182JB93_ANOAO</name>
<dbReference type="AlphaFoldDB" id="A0A182JB93"/>
<dbReference type="Pfam" id="PF05485">
    <property type="entry name" value="THAP"/>
    <property type="match status" value="1"/>
</dbReference>
<dbReference type="PANTHER" id="PTHR46600">
    <property type="entry name" value="THAP DOMAIN-CONTAINING"/>
    <property type="match status" value="1"/>
</dbReference>
<dbReference type="EnsemblMetazoa" id="AATE014848-RA">
    <property type="protein sequence ID" value="AATE014848-PA.1"/>
    <property type="gene ID" value="AATE014848"/>
</dbReference>
<dbReference type="VEuPathDB" id="VectorBase:AATE014848"/>
<dbReference type="PROSITE" id="PS50950">
    <property type="entry name" value="ZF_THAP"/>
    <property type="match status" value="1"/>
</dbReference>
<evidence type="ECO:0000313" key="6">
    <source>
        <dbReference type="EnsemblMetazoa" id="AATE014848-PA.1"/>
    </source>
</evidence>
<evidence type="ECO:0000256" key="3">
    <source>
        <dbReference type="ARBA" id="ARBA00022833"/>
    </source>
</evidence>
<proteinExistence type="predicted"/>
<evidence type="ECO:0000256" key="5">
    <source>
        <dbReference type="SAM" id="MobiDB-lite"/>
    </source>
</evidence>
<accession>A0A182JB93</accession>
<evidence type="ECO:0000256" key="2">
    <source>
        <dbReference type="ARBA" id="ARBA00022771"/>
    </source>
</evidence>
<dbReference type="PANTHER" id="PTHR46600:SF11">
    <property type="entry name" value="THAP DOMAIN-CONTAINING PROTEIN 10"/>
    <property type="match status" value="1"/>
</dbReference>
<reference evidence="6" key="1">
    <citation type="submission" date="2022-08" db="UniProtKB">
        <authorList>
            <consortium name="EnsemblMetazoa"/>
        </authorList>
    </citation>
    <scope>IDENTIFICATION</scope>
    <source>
        <strain evidence="6">EBRO</strain>
    </source>
</reference>
<keyword evidence="2" id="KW-0863">Zinc-finger</keyword>
<dbReference type="GO" id="GO:0008270">
    <property type="term" value="F:zinc ion binding"/>
    <property type="evidence" value="ECO:0007669"/>
    <property type="project" value="UniProtKB-KW"/>
</dbReference>
<dbReference type="SUPFAM" id="SSF57716">
    <property type="entry name" value="Glucocorticoid receptor-like (DNA-binding domain)"/>
    <property type="match status" value="1"/>
</dbReference>
<dbReference type="STRING" id="41427.A0A182JB93"/>
<dbReference type="InterPro" id="IPR006612">
    <property type="entry name" value="THAP_Znf"/>
</dbReference>
<dbReference type="InterPro" id="IPR026516">
    <property type="entry name" value="THAP1/10"/>
</dbReference>
<keyword evidence="3" id="KW-0862">Zinc</keyword>
<keyword evidence="4" id="KW-0238">DNA-binding</keyword>
<keyword evidence="1" id="KW-0479">Metal-binding</keyword>
<dbReference type="SMART" id="SM00692">
    <property type="entry name" value="DM3"/>
    <property type="match status" value="1"/>
</dbReference>